<evidence type="ECO:0000313" key="3">
    <source>
        <dbReference type="Proteomes" id="UP000465302"/>
    </source>
</evidence>
<comment type="caution">
    <text evidence="2">The sequence shown here is derived from an EMBL/GenBank/DDBJ whole genome shotgun (WGS) entry which is preliminary data.</text>
</comment>
<dbReference type="AlphaFoldDB" id="A0A7I9WAP3"/>
<feature type="region of interest" description="Disordered" evidence="1">
    <location>
        <begin position="1"/>
        <end position="34"/>
    </location>
</feature>
<feature type="region of interest" description="Disordered" evidence="1">
    <location>
        <begin position="57"/>
        <end position="84"/>
    </location>
</feature>
<name>A0A7I9WAP3_MYCAG</name>
<accession>A0A7I9WAP3</accession>
<protein>
    <submittedName>
        <fullName evidence="2">Uncharacterized protein</fullName>
    </submittedName>
</protein>
<dbReference type="Proteomes" id="UP000465302">
    <property type="component" value="Unassembled WGS sequence"/>
</dbReference>
<evidence type="ECO:0000256" key="1">
    <source>
        <dbReference type="SAM" id="MobiDB-lite"/>
    </source>
</evidence>
<dbReference type="EMBL" id="BLKS01000002">
    <property type="protein sequence ID" value="GFG54761.1"/>
    <property type="molecule type" value="Genomic_DNA"/>
</dbReference>
<organism evidence="2 3">
    <name type="scientific">Mycolicibacterium agri</name>
    <name type="common">Mycobacterium agri</name>
    <dbReference type="NCBI Taxonomy" id="36811"/>
    <lineage>
        <taxon>Bacteria</taxon>
        <taxon>Bacillati</taxon>
        <taxon>Actinomycetota</taxon>
        <taxon>Actinomycetes</taxon>
        <taxon>Mycobacteriales</taxon>
        <taxon>Mycobacteriaceae</taxon>
        <taxon>Mycolicibacterium</taxon>
    </lineage>
</organism>
<gene>
    <name evidence="2" type="ORF">MAGR_62020</name>
</gene>
<proteinExistence type="predicted"/>
<sequence length="101" mass="11083">MGRHDVLEPSAPQKGDVFYADPGNPGRGATRKTTPMVFCPNFFPNGKSTAIECKLEEPAGAEKLPPVEAARPAHTRSSLRRDSASLRAWCRDRNEFTNPTT</sequence>
<reference evidence="2 3" key="1">
    <citation type="journal article" date="2019" name="Emerg. Microbes Infect.">
        <title>Comprehensive subspecies identification of 175 nontuberculous mycobacteria species based on 7547 genomic profiles.</title>
        <authorList>
            <person name="Matsumoto Y."/>
            <person name="Kinjo T."/>
            <person name="Motooka D."/>
            <person name="Nabeya D."/>
            <person name="Jung N."/>
            <person name="Uechi K."/>
            <person name="Horii T."/>
            <person name="Iida T."/>
            <person name="Fujita J."/>
            <person name="Nakamura S."/>
        </authorList>
    </citation>
    <scope>NUCLEOTIDE SEQUENCE [LARGE SCALE GENOMIC DNA]</scope>
    <source>
        <strain evidence="2 3">JCM 6377</strain>
    </source>
</reference>
<evidence type="ECO:0000313" key="2">
    <source>
        <dbReference type="EMBL" id="GFG54761.1"/>
    </source>
</evidence>